<keyword evidence="3" id="KW-1185">Reference proteome</keyword>
<dbReference type="InterPro" id="IPR029069">
    <property type="entry name" value="HotDog_dom_sf"/>
</dbReference>
<evidence type="ECO:0000313" key="2">
    <source>
        <dbReference type="EMBL" id="KAL1881513.1"/>
    </source>
</evidence>
<name>A0ABR3XZQ8_9EURO</name>
<dbReference type="SUPFAM" id="SSF54637">
    <property type="entry name" value="Thioesterase/thiol ester dehydrase-isomerase"/>
    <property type="match status" value="1"/>
</dbReference>
<dbReference type="Proteomes" id="UP001583193">
    <property type="component" value="Unassembled WGS sequence"/>
</dbReference>
<dbReference type="PANTHER" id="PTHR47260:SF1">
    <property type="entry name" value="UPF0644 PROTEIN PB2B4.06"/>
    <property type="match status" value="1"/>
</dbReference>
<protein>
    <recommendedName>
        <fullName evidence="1">Thioesterase domain-containing protein</fullName>
    </recommendedName>
</protein>
<organism evidence="2 3">
    <name type="scientific">Paecilomyces lecythidis</name>
    <dbReference type="NCBI Taxonomy" id="3004212"/>
    <lineage>
        <taxon>Eukaryota</taxon>
        <taxon>Fungi</taxon>
        <taxon>Dikarya</taxon>
        <taxon>Ascomycota</taxon>
        <taxon>Pezizomycotina</taxon>
        <taxon>Eurotiomycetes</taxon>
        <taxon>Eurotiomycetidae</taxon>
        <taxon>Eurotiales</taxon>
        <taxon>Thermoascaceae</taxon>
        <taxon>Paecilomyces</taxon>
    </lineage>
</organism>
<dbReference type="CDD" id="cd03443">
    <property type="entry name" value="PaaI_thioesterase"/>
    <property type="match status" value="1"/>
</dbReference>
<sequence length="277" mass="30481">MAFSRSFHAQLLKQIFPQRPLAASSLRPTRQLLSKRCNSSATAQSQSQSQQSTRSRSLRNLIYIAIFGGLGLSLGSRIEKLIATPPEPDTEEDTALRRSIEDAYERLPIVQALRDDPDFGKEWNAYSNFSEEEKEHRLTSGPLKGGRGLALQRIFYNAKENSIVNVVHFGGALEGWPTVVHGGALATVLDETLGRVAVRSFPARTGVTANLNINYRAPVSSVNFYTIKATLDPILSTDRKGHIKAEVRDQTGKLCAEATALFVVPRNLSLRTIGDGF</sequence>
<proteinExistence type="predicted"/>
<comment type="caution">
    <text evidence="2">The sequence shown here is derived from an EMBL/GenBank/DDBJ whole genome shotgun (WGS) entry which is preliminary data.</text>
</comment>
<evidence type="ECO:0000259" key="1">
    <source>
        <dbReference type="Pfam" id="PF03061"/>
    </source>
</evidence>
<dbReference type="InterPro" id="IPR052061">
    <property type="entry name" value="PTE-AB_protein"/>
</dbReference>
<dbReference type="Gene3D" id="3.10.129.10">
    <property type="entry name" value="Hotdog Thioesterase"/>
    <property type="match status" value="1"/>
</dbReference>
<gene>
    <name evidence="2" type="ORF">Plec18167_003109</name>
</gene>
<evidence type="ECO:0000313" key="3">
    <source>
        <dbReference type="Proteomes" id="UP001583193"/>
    </source>
</evidence>
<dbReference type="Pfam" id="PF03061">
    <property type="entry name" value="4HBT"/>
    <property type="match status" value="1"/>
</dbReference>
<dbReference type="InterPro" id="IPR006683">
    <property type="entry name" value="Thioestr_dom"/>
</dbReference>
<dbReference type="PANTHER" id="PTHR47260">
    <property type="entry name" value="UPF0644 PROTEIN PB2B4.06"/>
    <property type="match status" value="1"/>
</dbReference>
<reference evidence="2 3" key="1">
    <citation type="journal article" date="2024" name="IMA Fungus">
        <title>IMA Genome - F19 : A genome assembly and annotation guide to empower mycologists, including annotated draft genome sequences of Ceratocystis pirilliformis, Diaporthe australafricana, Fusarium ophioides, Paecilomyces lecythidis, and Sporothrix stenoceras.</title>
        <authorList>
            <person name="Aylward J."/>
            <person name="Wilson A.M."/>
            <person name="Visagie C.M."/>
            <person name="Spraker J."/>
            <person name="Barnes I."/>
            <person name="Buitendag C."/>
            <person name="Ceriani C."/>
            <person name="Del Mar Angel L."/>
            <person name="du Plessis D."/>
            <person name="Fuchs T."/>
            <person name="Gasser K."/>
            <person name="Kramer D."/>
            <person name="Li W."/>
            <person name="Munsamy K."/>
            <person name="Piso A."/>
            <person name="Price J.L."/>
            <person name="Sonnekus B."/>
            <person name="Thomas C."/>
            <person name="van der Nest A."/>
            <person name="van Dijk A."/>
            <person name="van Heerden A."/>
            <person name="van Vuuren N."/>
            <person name="Yilmaz N."/>
            <person name="Duong T.A."/>
            <person name="van der Merwe N.A."/>
            <person name="Wingfield M.J."/>
            <person name="Wingfield B.D."/>
        </authorList>
    </citation>
    <scope>NUCLEOTIDE SEQUENCE [LARGE SCALE GENOMIC DNA]</scope>
    <source>
        <strain evidence="2 3">CMW 18167</strain>
    </source>
</reference>
<accession>A0ABR3XZQ8</accession>
<dbReference type="EMBL" id="JAVDPF010000007">
    <property type="protein sequence ID" value="KAL1881513.1"/>
    <property type="molecule type" value="Genomic_DNA"/>
</dbReference>
<feature type="domain" description="Thioesterase" evidence="1">
    <location>
        <begin position="179"/>
        <end position="255"/>
    </location>
</feature>